<proteinExistence type="predicted"/>
<dbReference type="EMBL" id="LVLJ01002730">
    <property type="protein sequence ID" value="OAE23935.1"/>
    <property type="molecule type" value="Genomic_DNA"/>
</dbReference>
<name>A0A176VUX5_MARPO</name>
<evidence type="ECO:0000313" key="1">
    <source>
        <dbReference type="EMBL" id="OAE23935.1"/>
    </source>
</evidence>
<keyword evidence="2" id="KW-1185">Reference proteome</keyword>
<evidence type="ECO:0000313" key="2">
    <source>
        <dbReference type="Proteomes" id="UP000077202"/>
    </source>
</evidence>
<dbReference type="Proteomes" id="UP000077202">
    <property type="component" value="Unassembled WGS sequence"/>
</dbReference>
<organism evidence="1 2">
    <name type="scientific">Marchantia polymorpha subsp. ruderalis</name>
    <dbReference type="NCBI Taxonomy" id="1480154"/>
    <lineage>
        <taxon>Eukaryota</taxon>
        <taxon>Viridiplantae</taxon>
        <taxon>Streptophyta</taxon>
        <taxon>Embryophyta</taxon>
        <taxon>Marchantiophyta</taxon>
        <taxon>Marchantiopsida</taxon>
        <taxon>Marchantiidae</taxon>
        <taxon>Marchantiales</taxon>
        <taxon>Marchantiaceae</taxon>
        <taxon>Marchantia</taxon>
    </lineage>
</organism>
<comment type="caution">
    <text evidence="1">The sequence shown here is derived from an EMBL/GenBank/DDBJ whole genome shotgun (WGS) entry which is preliminary data.</text>
</comment>
<reference evidence="1" key="1">
    <citation type="submission" date="2016-03" db="EMBL/GenBank/DDBJ databases">
        <title>Mechanisms controlling the formation of the plant cell surface in tip-growing cells are functionally conserved among land plants.</title>
        <authorList>
            <person name="Honkanen S."/>
            <person name="Jones V.A."/>
            <person name="Morieri G."/>
            <person name="Champion C."/>
            <person name="Hetherington A.J."/>
            <person name="Kelly S."/>
            <person name="Saint-Marcoux D."/>
            <person name="Proust H."/>
            <person name="Prescott H."/>
            <person name="Dolan L."/>
        </authorList>
    </citation>
    <scope>NUCLEOTIDE SEQUENCE [LARGE SCALE GENOMIC DNA]</scope>
    <source>
        <tissue evidence="1">Whole gametophyte</tissue>
    </source>
</reference>
<protein>
    <submittedName>
        <fullName evidence="1">Uncharacterized protein</fullName>
    </submittedName>
</protein>
<accession>A0A176VUX5</accession>
<dbReference type="AlphaFoldDB" id="A0A176VUX5"/>
<gene>
    <name evidence="1" type="ORF">AXG93_1217s1470</name>
</gene>
<sequence>MCLLEDEDEDEHELELELEEEHEDDNWVHFRMGKSSCLVAVSFRFDAVVEGVGGGDRWPSAACCWGVSMELASSSVSTPSQCLAEGVACIRGSDSGGASHAVVASSSFSSSCSYGVFLPKLRRSKEGVGGEGCSPNRSAFKRLVRIVVQKF</sequence>